<dbReference type="AlphaFoldDB" id="A0A2P4T6R2"/>
<accession>A0A2P4T6R2</accession>
<dbReference type="Proteomes" id="UP000237246">
    <property type="component" value="Unassembled WGS sequence"/>
</dbReference>
<evidence type="ECO:0000313" key="1">
    <source>
        <dbReference type="EMBL" id="POI32055.1"/>
    </source>
</evidence>
<evidence type="ECO:0000313" key="2">
    <source>
        <dbReference type="Proteomes" id="UP000237246"/>
    </source>
</evidence>
<sequence length="32" mass="3669">MLTTAYNSSVLKEGTDIRLVEAPTCSFCYLWR</sequence>
<dbReference type="EMBL" id="PPHD01006817">
    <property type="protein sequence ID" value="POI32055.1"/>
    <property type="molecule type" value="Genomic_DNA"/>
</dbReference>
<proteinExistence type="predicted"/>
<organism evidence="1 2">
    <name type="scientific">Bambusicola thoracicus</name>
    <name type="common">Chinese bamboo-partridge</name>
    <name type="synonym">Perdix thoracica</name>
    <dbReference type="NCBI Taxonomy" id="9083"/>
    <lineage>
        <taxon>Eukaryota</taxon>
        <taxon>Metazoa</taxon>
        <taxon>Chordata</taxon>
        <taxon>Craniata</taxon>
        <taxon>Vertebrata</taxon>
        <taxon>Euteleostomi</taxon>
        <taxon>Archelosauria</taxon>
        <taxon>Archosauria</taxon>
        <taxon>Dinosauria</taxon>
        <taxon>Saurischia</taxon>
        <taxon>Theropoda</taxon>
        <taxon>Coelurosauria</taxon>
        <taxon>Aves</taxon>
        <taxon>Neognathae</taxon>
        <taxon>Galloanserae</taxon>
        <taxon>Galliformes</taxon>
        <taxon>Phasianidae</taxon>
        <taxon>Perdicinae</taxon>
        <taxon>Bambusicola</taxon>
    </lineage>
</organism>
<gene>
    <name evidence="1" type="ORF">CIB84_004193</name>
</gene>
<keyword evidence="2" id="KW-1185">Reference proteome</keyword>
<reference evidence="1 2" key="1">
    <citation type="submission" date="2018-01" db="EMBL/GenBank/DDBJ databases">
        <title>Comparison of the Chinese Bamboo Partridge and Red Junglefowl genome sequences highlights the importance of demography in genome evolution.</title>
        <authorList>
            <person name="Tiley G.P."/>
            <person name="Kimball R.T."/>
            <person name="Braun E.L."/>
            <person name="Burleigh J.G."/>
        </authorList>
    </citation>
    <scope>NUCLEOTIDE SEQUENCE [LARGE SCALE GENOMIC DNA]</scope>
    <source>
        <strain evidence="1">RTK389</strain>
        <tissue evidence="1">Blood</tissue>
    </source>
</reference>
<name>A0A2P4T6R2_BAMTH</name>
<comment type="caution">
    <text evidence="1">The sequence shown here is derived from an EMBL/GenBank/DDBJ whole genome shotgun (WGS) entry which is preliminary data.</text>
</comment>
<protein>
    <submittedName>
        <fullName evidence="1">Uncharacterized protein</fullName>
    </submittedName>
</protein>